<dbReference type="Gene3D" id="3.30.450.20">
    <property type="entry name" value="PAS domain"/>
    <property type="match status" value="3"/>
</dbReference>
<dbReference type="CDD" id="cd00082">
    <property type="entry name" value="HisKA"/>
    <property type="match status" value="1"/>
</dbReference>
<evidence type="ECO:0000256" key="4">
    <source>
        <dbReference type="ARBA" id="ARBA00022679"/>
    </source>
</evidence>
<dbReference type="PROSITE" id="PS50112">
    <property type="entry name" value="PAS"/>
    <property type="match status" value="2"/>
</dbReference>
<dbReference type="Proteomes" id="UP000245712">
    <property type="component" value="Unassembled WGS sequence"/>
</dbReference>
<name>A0ABX5KWN8_9BURK</name>
<proteinExistence type="predicted"/>
<dbReference type="InterPro" id="IPR013767">
    <property type="entry name" value="PAS_fold"/>
</dbReference>
<dbReference type="InterPro" id="IPR036890">
    <property type="entry name" value="HATPase_C_sf"/>
</dbReference>
<feature type="domain" description="PAC" evidence="10">
    <location>
        <begin position="474"/>
        <end position="526"/>
    </location>
</feature>
<evidence type="ECO:0000313" key="11">
    <source>
        <dbReference type="EMBL" id="PVX86642.1"/>
    </source>
</evidence>
<dbReference type="PANTHER" id="PTHR43047">
    <property type="entry name" value="TWO-COMPONENT HISTIDINE PROTEIN KINASE"/>
    <property type="match status" value="1"/>
</dbReference>
<dbReference type="Pfam" id="PF08447">
    <property type="entry name" value="PAS_3"/>
    <property type="match status" value="1"/>
</dbReference>
<dbReference type="Gene3D" id="1.10.287.130">
    <property type="match status" value="1"/>
</dbReference>
<dbReference type="Gene3D" id="3.40.50.2300">
    <property type="match status" value="1"/>
</dbReference>
<dbReference type="InterPro" id="IPR013655">
    <property type="entry name" value="PAS_fold_3"/>
</dbReference>
<gene>
    <name evidence="11" type="ORF">C7402_102479</name>
</gene>
<keyword evidence="12" id="KW-1185">Reference proteome</keyword>
<dbReference type="PROSITE" id="PS50110">
    <property type="entry name" value="RESPONSE_REGULATORY"/>
    <property type="match status" value="1"/>
</dbReference>
<keyword evidence="4" id="KW-0808">Transferase</keyword>
<keyword evidence="3 6" id="KW-0597">Phosphoprotein</keyword>
<dbReference type="SMART" id="SM00387">
    <property type="entry name" value="HATPase_c"/>
    <property type="match status" value="1"/>
</dbReference>
<dbReference type="SUPFAM" id="SSF55874">
    <property type="entry name" value="ATPase domain of HSP90 chaperone/DNA topoisomerase II/histidine kinase"/>
    <property type="match status" value="1"/>
</dbReference>
<dbReference type="NCBIfam" id="TIGR00229">
    <property type="entry name" value="sensory_box"/>
    <property type="match status" value="3"/>
</dbReference>
<dbReference type="InterPro" id="IPR011006">
    <property type="entry name" value="CheY-like_superfamily"/>
</dbReference>
<feature type="domain" description="Response regulatory" evidence="8">
    <location>
        <begin position="5"/>
        <end position="120"/>
    </location>
</feature>
<feature type="domain" description="PAS" evidence="9">
    <location>
        <begin position="132"/>
        <end position="205"/>
    </location>
</feature>
<dbReference type="InterPro" id="IPR035965">
    <property type="entry name" value="PAS-like_dom_sf"/>
</dbReference>
<feature type="domain" description="Histidine kinase" evidence="7">
    <location>
        <begin position="544"/>
        <end position="761"/>
    </location>
</feature>
<evidence type="ECO:0000259" key="7">
    <source>
        <dbReference type="PROSITE" id="PS50109"/>
    </source>
</evidence>
<evidence type="ECO:0000256" key="6">
    <source>
        <dbReference type="PROSITE-ProRule" id="PRU00169"/>
    </source>
</evidence>
<dbReference type="Gene3D" id="3.30.565.10">
    <property type="entry name" value="Histidine kinase-like ATPase, C-terminal domain"/>
    <property type="match status" value="1"/>
</dbReference>
<evidence type="ECO:0000259" key="8">
    <source>
        <dbReference type="PROSITE" id="PS50110"/>
    </source>
</evidence>
<dbReference type="PROSITE" id="PS50113">
    <property type="entry name" value="PAC"/>
    <property type="match status" value="3"/>
</dbReference>
<evidence type="ECO:0000256" key="3">
    <source>
        <dbReference type="ARBA" id="ARBA00022553"/>
    </source>
</evidence>
<evidence type="ECO:0000259" key="10">
    <source>
        <dbReference type="PROSITE" id="PS50113"/>
    </source>
</evidence>
<feature type="modified residue" description="4-aspartylphosphate" evidence="6">
    <location>
        <position position="55"/>
    </location>
</feature>
<dbReference type="SMART" id="SM00448">
    <property type="entry name" value="REC"/>
    <property type="match status" value="1"/>
</dbReference>
<dbReference type="SMART" id="SM00388">
    <property type="entry name" value="HisKA"/>
    <property type="match status" value="1"/>
</dbReference>
<dbReference type="InterPro" id="IPR005467">
    <property type="entry name" value="His_kinase_dom"/>
</dbReference>
<dbReference type="SUPFAM" id="SSF47384">
    <property type="entry name" value="Homodimeric domain of signal transducing histidine kinase"/>
    <property type="match status" value="1"/>
</dbReference>
<dbReference type="SUPFAM" id="SSF55785">
    <property type="entry name" value="PYP-like sensor domain (PAS domain)"/>
    <property type="match status" value="3"/>
</dbReference>
<dbReference type="CDD" id="cd16922">
    <property type="entry name" value="HATPase_EvgS-ArcB-TorS-like"/>
    <property type="match status" value="1"/>
</dbReference>
<dbReference type="Gene3D" id="2.10.70.100">
    <property type="match status" value="1"/>
</dbReference>
<dbReference type="SUPFAM" id="SSF52172">
    <property type="entry name" value="CheY-like"/>
    <property type="match status" value="1"/>
</dbReference>
<dbReference type="Pfam" id="PF02518">
    <property type="entry name" value="HATPase_c"/>
    <property type="match status" value="1"/>
</dbReference>
<feature type="domain" description="PAC" evidence="10">
    <location>
        <begin position="347"/>
        <end position="399"/>
    </location>
</feature>
<dbReference type="SMART" id="SM00091">
    <property type="entry name" value="PAS"/>
    <property type="match status" value="3"/>
</dbReference>
<dbReference type="InterPro" id="IPR001789">
    <property type="entry name" value="Sig_transdc_resp-reg_receiver"/>
</dbReference>
<protein>
    <recommendedName>
        <fullName evidence="2">histidine kinase</fullName>
        <ecNumber evidence="2">2.7.13.3</ecNumber>
    </recommendedName>
</protein>
<feature type="domain" description="PAC" evidence="10">
    <location>
        <begin position="210"/>
        <end position="262"/>
    </location>
</feature>
<organism evidence="11 12">
    <name type="scientific">Paraburkholderia unamae</name>
    <dbReference type="NCBI Taxonomy" id="219649"/>
    <lineage>
        <taxon>Bacteria</taxon>
        <taxon>Pseudomonadati</taxon>
        <taxon>Pseudomonadota</taxon>
        <taxon>Betaproteobacteria</taxon>
        <taxon>Burkholderiales</taxon>
        <taxon>Burkholderiaceae</taxon>
        <taxon>Paraburkholderia</taxon>
    </lineage>
</organism>
<comment type="catalytic activity">
    <reaction evidence="1">
        <text>ATP + protein L-histidine = ADP + protein N-phospho-L-histidine.</text>
        <dbReference type="EC" id="2.7.13.3"/>
    </reaction>
</comment>
<dbReference type="InterPro" id="IPR000014">
    <property type="entry name" value="PAS"/>
</dbReference>
<dbReference type="Pfam" id="PF00072">
    <property type="entry name" value="Response_reg"/>
    <property type="match status" value="1"/>
</dbReference>
<dbReference type="EMBL" id="QEOB01000002">
    <property type="protein sequence ID" value="PVX86642.1"/>
    <property type="molecule type" value="Genomic_DNA"/>
</dbReference>
<accession>A0ABX5KWN8</accession>
<comment type="caution">
    <text evidence="11">The sequence shown here is derived from an EMBL/GenBank/DDBJ whole genome shotgun (WGS) entry which is preliminary data.</text>
</comment>
<reference evidence="11 12" key="1">
    <citation type="submission" date="2018-05" db="EMBL/GenBank/DDBJ databases">
        <title>Genomic Encyclopedia of Type Strains, Phase IV (KMG-V): Genome sequencing to study the core and pangenomes of soil and plant-associated prokaryotes.</title>
        <authorList>
            <person name="Whitman W."/>
        </authorList>
    </citation>
    <scope>NUCLEOTIDE SEQUENCE [LARGE SCALE GENOMIC DNA]</scope>
    <source>
        <strain evidence="11 12">SCZa-39</strain>
    </source>
</reference>
<dbReference type="CDD" id="cd17534">
    <property type="entry name" value="REC_DC-like"/>
    <property type="match status" value="1"/>
</dbReference>
<dbReference type="PANTHER" id="PTHR43047:SF64">
    <property type="entry name" value="HISTIDINE KINASE CONTAINING CHEY-HOMOLOGOUS RECEIVER DOMAIN AND PAS DOMAIN-RELATED"/>
    <property type="match status" value="1"/>
</dbReference>
<dbReference type="SMART" id="SM00086">
    <property type="entry name" value="PAC"/>
    <property type="match status" value="3"/>
</dbReference>
<dbReference type="Pfam" id="PF13426">
    <property type="entry name" value="PAS_9"/>
    <property type="match status" value="1"/>
</dbReference>
<evidence type="ECO:0000256" key="2">
    <source>
        <dbReference type="ARBA" id="ARBA00012438"/>
    </source>
</evidence>
<dbReference type="CDD" id="cd00130">
    <property type="entry name" value="PAS"/>
    <property type="match status" value="3"/>
</dbReference>
<dbReference type="GO" id="GO:0016301">
    <property type="term" value="F:kinase activity"/>
    <property type="evidence" value="ECO:0007669"/>
    <property type="project" value="UniProtKB-KW"/>
</dbReference>
<dbReference type="InterPro" id="IPR004358">
    <property type="entry name" value="Sig_transdc_His_kin-like_C"/>
</dbReference>
<dbReference type="InterPro" id="IPR001610">
    <property type="entry name" value="PAC"/>
</dbReference>
<evidence type="ECO:0000259" key="9">
    <source>
        <dbReference type="PROSITE" id="PS50112"/>
    </source>
</evidence>
<sequence length="885" mass="98228">MSSARILIVEDDRVVARDIAQQMSRCGHVVIGSVTTGEEAITLAARERPDLVLMDVRLEGELDGIDTARHLHESLNLPVVFLTAYADEETVQRATVTEPFGYVLKPFDDLQLRTVVEMALYKHDAERRLRESEQRYAVTLDSIGDGVIATDFKGEITLMNPVAESLTEWSRSDAAGKPLEAVLRLFDEDAAAPLGFDVAAVLREGGVIKFPPRTALVGRAGRMVPVENRGTPIVNDAGEVIGMVFVIRDATESRRAAQAEILRETNERLGGAMRGSNVGVWAIDLSGDDGRELSLKCWNILAWLGYTEGPVAPGLDRAMEGVHPEDRERLRAALWQCTSEPAVCAPFGIEHRVRHRDGTYRWVLTRGASKQIANGRLARVCGTMVDITDLKFAEVALRASEERFRGTFENAAVGITHCDRHGRFLIVNQRYCDIVGYSRDELLSMTFMDVTEKSSVSGSVAQFKKLLDNAFSHYTEEKILVRKDGSRVWVNVCVSMQRDANQQVQHSIAILQDISERKALEETVLIARDEAESANRAKDQFLANISHELRTPLNCILGYAQLLRRDDDLTIRQKSQVSLIEQSGSHLLTLINDLLDFARIGAGRFDLEPNDVLLAPFLEMLTDMVSVRAREKGLALHCAVASDLPAVVRIDEKRLRQVLLNLLSNAVKFTDAGEVKFSVEMREGNVLRFEVADTGLGIKPDHLERIFQPFEQAGDSERRSAGIGLGLSISQHLACLMGSAIRAESEYARGSRFWFDLLVEQPLREPSARDDAGHWRVSREEGLALVRCDGVYAVGAHDSACPLRVGSSPSHAEALVPFVLPPRASMEVLHNLALRGSMREVIRHTESLRASDARYEDLADTVCRLAENFESRELLSLIEKHLNGC</sequence>
<dbReference type="InterPro" id="IPR000700">
    <property type="entry name" value="PAS-assoc_C"/>
</dbReference>
<feature type="domain" description="PAS" evidence="9">
    <location>
        <begin position="400"/>
        <end position="470"/>
    </location>
</feature>
<dbReference type="Pfam" id="PF00512">
    <property type="entry name" value="HisKA"/>
    <property type="match status" value="1"/>
</dbReference>
<dbReference type="EC" id="2.7.13.3" evidence="2"/>
<keyword evidence="5 11" id="KW-0418">Kinase</keyword>
<dbReference type="RefSeq" id="WP_116609998.1">
    <property type="nucleotide sequence ID" value="NZ_CAJZAT010000219.1"/>
</dbReference>
<dbReference type="PRINTS" id="PR00344">
    <property type="entry name" value="BCTRLSENSOR"/>
</dbReference>
<dbReference type="Pfam" id="PF00989">
    <property type="entry name" value="PAS"/>
    <property type="match status" value="1"/>
</dbReference>
<evidence type="ECO:0000256" key="5">
    <source>
        <dbReference type="ARBA" id="ARBA00022777"/>
    </source>
</evidence>
<dbReference type="InterPro" id="IPR036097">
    <property type="entry name" value="HisK_dim/P_sf"/>
</dbReference>
<dbReference type="PROSITE" id="PS50109">
    <property type="entry name" value="HIS_KIN"/>
    <property type="match status" value="1"/>
</dbReference>
<dbReference type="InterPro" id="IPR003661">
    <property type="entry name" value="HisK_dim/P_dom"/>
</dbReference>
<dbReference type="InterPro" id="IPR003594">
    <property type="entry name" value="HATPase_dom"/>
</dbReference>
<evidence type="ECO:0000313" key="12">
    <source>
        <dbReference type="Proteomes" id="UP000245712"/>
    </source>
</evidence>
<evidence type="ECO:0000256" key="1">
    <source>
        <dbReference type="ARBA" id="ARBA00000085"/>
    </source>
</evidence>